<proteinExistence type="predicted"/>
<accession>A0A3N4KBC3</accession>
<name>A0A3N4KBC3_9PEZI</name>
<dbReference type="Pfam" id="PF00753">
    <property type="entry name" value="Lactamase_B"/>
    <property type="match status" value="1"/>
</dbReference>
<keyword evidence="4" id="KW-1185">Reference proteome</keyword>
<keyword evidence="1" id="KW-0732">Signal</keyword>
<feature type="chain" id="PRO_5018295332" evidence="1">
    <location>
        <begin position="19"/>
        <end position="348"/>
    </location>
</feature>
<reference evidence="3 4" key="1">
    <citation type="journal article" date="2018" name="Nat. Ecol. Evol.">
        <title>Pezizomycetes genomes reveal the molecular basis of ectomycorrhizal truffle lifestyle.</title>
        <authorList>
            <person name="Murat C."/>
            <person name="Payen T."/>
            <person name="Noel B."/>
            <person name="Kuo A."/>
            <person name="Morin E."/>
            <person name="Chen J."/>
            <person name="Kohler A."/>
            <person name="Krizsan K."/>
            <person name="Balestrini R."/>
            <person name="Da Silva C."/>
            <person name="Montanini B."/>
            <person name="Hainaut M."/>
            <person name="Levati E."/>
            <person name="Barry K.W."/>
            <person name="Belfiori B."/>
            <person name="Cichocki N."/>
            <person name="Clum A."/>
            <person name="Dockter R.B."/>
            <person name="Fauchery L."/>
            <person name="Guy J."/>
            <person name="Iotti M."/>
            <person name="Le Tacon F."/>
            <person name="Lindquist E.A."/>
            <person name="Lipzen A."/>
            <person name="Malagnac F."/>
            <person name="Mello A."/>
            <person name="Molinier V."/>
            <person name="Miyauchi S."/>
            <person name="Poulain J."/>
            <person name="Riccioni C."/>
            <person name="Rubini A."/>
            <person name="Sitrit Y."/>
            <person name="Splivallo R."/>
            <person name="Traeger S."/>
            <person name="Wang M."/>
            <person name="Zifcakova L."/>
            <person name="Wipf D."/>
            <person name="Zambonelli A."/>
            <person name="Paolocci F."/>
            <person name="Nowrousian M."/>
            <person name="Ottonello S."/>
            <person name="Baldrian P."/>
            <person name="Spatafora J.W."/>
            <person name="Henrissat B."/>
            <person name="Nagy L.G."/>
            <person name="Aury J.M."/>
            <person name="Wincker P."/>
            <person name="Grigoriev I.V."/>
            <person name="Bonfante P."/>
            <person name="Martin F.M."/>
        </authorList>
    </citation>
    <scope>NUCLEOTIDE SEQUENCE [LARGE SCALE GENOMIC DNA]</scope>
    <source>
        <strain evidence="3 4">CCBAS932</strain>
    </source>
</reference>
<feature type="signal peptide" evidence="1">
    <location>
        <begin position="1"/>
        <end position="18"/>
    </location>
</feature>
<keyword evidence="3" id="KW-0378">Hydrolase</keyword>
<dbReference type="OrthoDB" id="449487at2759"/>
<dbReference type="AlphaFoldDB" id="A0A3N4KBC3"/>
<dbReference type="InParanoid" id="A0A3N4KBC3"/>
<evidence type="ECO:0000259" key="2">
    <source>
        <dbReference type="SMART" id="SM00849"/>
    </source>
</evidence>
<sequence length="348" mass="38232">MRLSLLSACFGLVSSALAHCPRSAATSNYNTTQWAPLPETAHGMTIPATGYLTQHLGGGAYAILNGEYQSWFLVSDEGVIVMDCPPLFGRNCMYAIGNVTDIPVTHFVYSHAHADHAHGAVYWADADVTFIAHELSKERIIDVLNHGSTPVPVPTVTFEHHMTLEVGNQTVELSYKGDNHAVGNIFIYAPQQKILALIDVVFPGWVPFGELGASEYIPGWTKAHDQILEYDFDWYIGGHVSRLGRREDVEIQKEYVMDLKQITIEAVAASTPLIAQITGPAAAANPENAWAMTSAYGEWLTDYCEGPMNKKWVGRLGGADVYARLNCYKMIEAVRLDWGYLGPAGLRS</sequence>
<organism evidence="3 4">
    <name type="scientific">Morchella conica CCBAS932</name>
    <dbReference type="NCBI Taxonomy" id="1392247"/>
    <lineage>
        <taxon>Eukaryota</taxon>
        <taxon>Fungi</taxon>
        <taxon>Dikarya</taxon>
        <taxon>Ascomycota</taxon>
        <taxon>Pezizomycotina</taxon>
        <taxon>Pezizomycetes</taxon>
        <taxon>Pezizales</taxon>
        <taxon>Morchellaceae</taxon>
        <taxon>Morchella</taxon>
    </lineage>
</organism>
<gene>
    <name evidence="3" type="ORF">P167DRAFT_49175</name>
</gene>
<dbReference type="GO" id="GO:0016787">
    <property type="term" value="F:hydrolase activity"/>
    <property type="evidence" value="ECO:0007669"/>
    <property type="project" value="UniProtKB-KW"/>
</dbReference>
<dbReference type="InterPro" id="IPR001279">
    <property type="entry name" value="Metallo-B-lactamas"/>
</dbReference>
<evidence type="ECO:0000256" key="1">
    <source>
        <dbReference type="SAM" id="SignalP"/>
    </source>
</evidence>
<dbReference type="Proteomes" id="UP000277580">
    <property type="component" value="Unassembled WGS sequence"/>
</dbReference>
<protein>
    <submittedName>
        <fullName evidence="3">Metallo-hydrolase/oxidoreductase</fullName>
    </submittedName>
</protein>
<dbReference type="Gene3D" id="3.60.15.10">
    <property type="entry name" value="Ribonuclease Z/Hydroxyacylglutathione hydrolase-like"/>
    <property type="match status" value="1"/>
</dbReference>
<evidence type="ECO:0000313" key="3">
    <source>
        <dbReference type="EMBL" id="RPB06758.1"/>
    </source>
</evidence>
<feature type="domain" description="Metallo-beta-lactamase" evidence="2">
    <location>
        <begin position="68"/>
        <end position="239"/>
    </location>
</feature>
<dbReference type="CDD" id="cd16276">
    <property type="entry name" value="metallo-hydrolase-like_MBL-fold"/>
    <property type="match status" value="1"/>
</dbReference>
<dbReference type="EMBL" id="ML119225">
    <property type="protein sequence ID" value="RPB06758.1"/>
    <property type="molecule type" value="Genomic_DNA"/>
</dbReference>
<dbReference type="InterPro" id="IPR036866">
    <property type="entry name" value="RibonucZ/Hydroxyglut_hydro"/>
</dbReference>
<dbReference type="SMART" id="SM00849">
    <property type="entry name" value="Lactamase_B"/>
    <property type="match status" value="1"/>
</dbReference>
<dbReference type="SUPFAM" id="SSF56281">
    <property type="entry name" value="Metallo-hydrolase/oxidoreductase"/>
    <property type="match status" value="1"/>
</dbReference>
<evidence type="ECO:0000313" key="4">
    <source>
        <dbReference type="Proteomes" id="UP000277580"/>
    </source>
</evidence>